<comment type="caution">
    <text evidence="1">The sequence shown here is derived from an EMBL/GenBank/DDBJ whole genome shotgun (WGS) entry which is preliminary data.</text>
</comment>
<protein>
    <submittedName>
        <fullName evidence="1">Uncharacterized protein</fullName>
    </submittedName>
</protein>
<accession>A0A1V8P4M6</accession>
<dbReference type="Proteomes" id="UP000192573">
    <property type="component" value="Unassembled WGS sequence"/>
</dbReference>
<reference evidence="1 2" key="1">
    <citation type="submission" date="2017-03" db="EMBL/GenBank/DDBJ databases">
        <authorList>
            <person name="Afonso C.L."/>
            <person name="Miller P.J."/>
            <person name="Scott M.A."/>
            <person name="Spackman E."/>
            <person name="Goraichik I."/>
            <person name="Dimitrov K.M."/>
            <person name="Suarez D.L."/>
            <person name="Swayne D.E."/>
        </authorList>
    </citation>
    <scope>NUCLEOTIDE SEQUENCE [LARGE SCALE GENOMIC DNA]</scope>
    <source>
        <strain evidence="1 2">ATCC 51113</strain>
    </source>
</reference>
<organism evidence="1 2">
    <name type="scientific">Citrobacter braakii</name>
    <dbReference type="NCBI Taxonomy" id="57706"/>
    <lineage>
        <taxon>Bacteria</taxon>
        <taxon>Pseudomonadati</taxon>
        <taxon>Pseudomonadota</taxon>
        <taxon>Gammaproteobacteria</taxon>
        <taxon>Enterobacterales</taxon>
        <taxon>Enterobacteriaceae</taxon>
        <taxon>Citrobacter</taxon>
        <taxon>Citrobacter freundii complex</taxon>
    </lineage>
</organism>
<evidence type="ECO:0000313" key="1">
    <source>
        <dbReference type="EMBL" id="OQM43591.1"/>
    </source>
</evidence>
<name>A0A1V8P4M6_CITBR</name>
<sequence>MSIRVANLTVIVSSKRRRVSVACISYGNTAQLSGEQSGCYSPEKLPSCLSSFTLWVRWLHLLTPTTYRSKHLGFPDLPPSYNAKSIEHLPVRTATRSPLTA</sequence>
<gene>
    <name evidence="1" type="ORF">BZK42_01505</name>
</gene>
<proteinExistence type="predicted"/>
<dbReference type="AlphaFoldDB" id="A0A1V8P4M6"/>
<dbReference type="EMBL" id="NAEW01000001">
    <property type="protein sequence ID" value="OQM43591.1"/>
    <property type="molecule type" value="Genomic_DNA"/>
</dbReference>
<evidence type="ECO:0000313" key="2">
    <source>
        <dbReference type="Proteomes" id="UP000192573"/>
    </source>
</evidence>